<dbReference type="Proteomes" id="UP000248291">
    <property type="component" value="Unassembled WGS sequence"/>
</dbReference>
<dbReference type="AlphaFoldDB" id="A0AAN4TM94"/>
<accession>A0AAN4TM94</accession>
<comment type="caution">
    <text evidence="1">The sequence shown here is derived from an EMBL/GenBank/DDBJ whole genome shotgun (WGS) entry which is preliminary data.</text>
</comment>
<organism evidence="1 2">
    <name type="scientific">Pseudomonas syringae pv. actinidiae</name>
    <dbReference type="NCBI Taxonomy" id="103796"/>
    <lineage>
        <taxon>Bacteria</taxon>
        <taxon>Pseudomonadati</taxon>
        <taxon>Pseudomonadota</taxon>
        <taxon>Gammaproteobacteria</taxon>
        <taxon>Pseudomonadales</taxon>
        <taxon>Pseudomonadaceae</taxon>
        <taxon>Pseudomonas</taxon>
        <taxon>Pseudomonas syringae</taxon>
    </lineage>
</organism>
<proteinExistence type="predicted"/>
<evidence type="ECO:0000313" key="1">
    <source>
        <dbReference type="EMBL" id="GBH17957.1"/>
    </source>
</evidence>
<reference evidence="1 2" key="1">
    <citation type="submission" date="2018-04" db="EMBL/GenBank/DDBJ databases">
        <title>Draft genome sequence of Pseudomonas syringae pv. actinidiae biovar 3 strains isolated from kiwifruit in Kagawa prefecture.</title>
        <authorList>
            <person name="Tabuchi M."/>
            <person name="Saito M."/>
            <person name="Fujiwara S."/>
            <person name="Sasa N."/>
            <person name="Akimitsu K."/>
            <person name="Gomi K."/>
            <person name="Konishi-Sugita S."/>
            <person name="Hamano K."/>
            <person name="Kataoka I."/>
        </authorList>
    </citation>
    <scope>NUCLEOTIDE SEQUENCE [LARGE SCALE GENOMIC DNA]</scope>
    <source>
        <strain evidence="1 2">MAFF212211</strain>
    </source>
</reference>
<sequence>MMTWHRQRCFLVLGSNGTVVVDRHRPRQVNGTCGVLLSRIKIYWRLIPASYFKIISAVLRRSG</sequence>
<evidence type="ECO:0000313" key="2">
    <source>
        <dbReference type="Proteomes" id="UP000248291"/>
    </source>
</evidence>
<gene>
    <name evidence="1" type="ORF">KPSA3_03934</name>
</gene>
<protein>
    <submittedName>
        <fullName evidence="1">NDP-sugar epimerase</fullName>
    </submittedName>
</protein>
<dbReference type="EMBL" id="BGKA01000129">
    <property type="protein sequence ID" value="GBH17957.1"/>
    <property type="molecule type" value="Genomic_DNA"/>
</dbReference>
<name>A0AAN4TM94_PSESF</name>